<feature type="non-terminal residue" evidence="5">
    <location>
        <position position="71"/>
    </location>
</feature>
<keyword evidence="6" id="KW-1185">Reference proteome</keyword>
<dbReference type="InterPro" id="IPR033316">
    <property type="entry name" value="RBBP8-like"/>
</dbReference>
<evidence type="ECO:0000313" key="5">
    <source>
        <dbReference type="EMBL" id="CAL1539851.1"/>
    </source>
</evidence>
<dbReference type="PANTHER" id="PTHR15107">
    <property type="entry name" value="RETINOBLASTOMA BINDING PROTEIN 8"/>
    <property type="match status" value="1"/>
</dbReference>
<dbReference type="PANTHER" id="PTHR15107:SF0">
    <property type="entry name" value="DNA ENDONUCLEASE ACTIVATOR CTP1 C-TERMINAL DOMAIN-CONTAINING PROTEIN"/>
    <property type="match status" value="1"/>
</dbReference>
<dbReference type="GO" id="GO:0010792">
    <property type="term" value="P:DNA double-strand break processing involved in repair via single-strand annealing"/>
    <property type="evidence" value="ECO:0007669"/>
    <property type="project" value="TreeGrafter"/>
</dbReference>
<evidence type="ECO:0000259" key="4">
    <source>
        <dbReference type="Pfam" id="PF08573"/>
    </source>
</evidence>
<dbReference type="InterPro" id="IPR013882">
    <property type="entry name" value="Ctp1_C"/>
</dbReference>
<reference evidence="5 6" key="1">
    <citation type="submission" date="2024-04" db="EMBL/GenBank/DDBJ databases">
        <authorList>
            <consortium name="Genoscope - CEA"/>
            <person name="William W."/>
        </authorList>
    </citation>
    <scope>NUCLEOTIDE SEQUENCE [LARGE SCALE GENOMIC DNA]</scope>
</reference>
<accession>A0AAV2I378</accession>
<comment type="subcellular location">
    <subcellularLocation>
        <location evidence="1">Nucleus</location>
    </subcellularLocation>
</comment>
<keyword evidence="2" id="KW-0227">DNA damage</keyword>
<evidence type="ECO:0000313" key="6">
    <source>
        <dbReference type="Proteomes" id="UP001497497"/>
    </source>
</evidence>
<name>A0AAV2I378_LYMST</name>
<dbReference type="GO" id="GO:0003684">
    <property type="term" value="F:damaged DNA binding"/>
    <property type="evidence" value="ECO:0007669"/>
    <property type="project" value="TreeGrafter"/>
</dbReference>
<feature type="domain" description="DNA endonuclease activator Ctp1 C-terminal" evidence="4">
    <location>
        <begin position="32"/>
        <end position="71"/>
    </location>
</feature>
<gene>
    <name evidence="5" type="ORF">GSLYS_00013584001</name>
</gene>
<dbReference type="GO" id="GO:0005634">
    <property type="term" value="C:nucleus"/>
    <property type="evidence" value="ECO:0007669"/>
    <property type="project" value="UniProtKB-SubCell"/>
</dbReference>
<dbReference type="Proteomes" id="UP001497497">
    <property type="component" value="Unassembled WGS sequence"/>
</dbReference>
<proteinExistence type="predicted"/>
<dbReference type="EMBL" id="CAXITT010000358">
    <property type="protein sequence ID" value="CAL1539851.1"/>
    <property type="molecule type" value="Genomic_DNA"/>
</dbReference>
<sequence length="71" mass="8497">FPHVEVVRKKSEREKLEGFSCRECYEYYKTSGLSEEEMKQRMNQCSRHRHKFVAPATPEHFWSLGFPDTAE</sequence>
<organism evidence="5 6">
    <name type="scientific">Lymnaea stagnalis</name>
    <name type="common">Great pond snail</name>
    <name type="synonym">Helix stagnalis</name>
    <dbReference type="NCBI Taxonomy" id="6523"/>
    <lineage>
        <taxon>Eukaryota</taxon>
        <taxon>Metazoa</taxon>
        <taxon>Spiralia</taxon>
        <taxon>Lophotrochozoa</taxon>
        <taxon>Mollusca</taxon>
        <taxon>Gastropoda</taxon>
        <taxon>Heterobranchia</taxon>
        <taxon>Euthyneura</taxon>
        <taxon>Panpulmonata</taxon>
        <taxon>Hygrophila</taxon>
        <taxon>Lymnaeoidea</taxon>
        <taxon>Lymnaeidae</taxon>
        <taxon>Lymnaea</taxon>
    </lineage>
</organism>
<comment type="caution">
    <text evidence="5">The sequence shown here is derived from an EMBL/GenBank/DDBJ whole genome shotgun (WGS) entry which is preliminary data.</text>
</comment>
<dbReference type="Pfam" id="PF08573">
    <property type="entry name" value="SAE2"/>
    <property type="match status" value="1"/>
</dbReference>
<evidence type="ECO:0000256" key="3">
    <source>
        <dbReference type="ARBA" id="ARBA00023242"/>
    </source>
</evidence>
<feature type="non-terminal residue" evidence="5">
    <location>
        <position position="1"/>
    </location>
</feature>
<evidence type="ECO:0000256" key="1">
    <source>
        <dbReference type="ARBA" id="ARBA00004123"/>
    </source>
</evidence>
<dbReference type="AlphaFoldDB" id="A0AAV2I378"/>
<evidence type="ECO:0000256" key="2">
    <source>
        <dbReference type="ARBA" id="ARBA00022763"/>
    </source>
</evidence>
<protein>
    <recommendedName>
        <fullName evidence="4">DNA endonuclease activator Ctp1 C-terminal domain-containing protein</fullName>
    </recommendedName>
</protein>
<keyword evidence="3" id="KW-0539">Nucleus</keyword>